<dbReference type="PANTHER" id="PTHR45138:SF9">
    <property type="entry name" value="DIGUANYLATE CYCLASE DGCM-RELATED"/>
    <property type="match status" value="1"/>
</dbReference>
<gene>
    <name evidence="4" type="ORF">H8K47_17795</name>
</gene>
<name>A0A923ICW2_9BURK</name>
<dbReference type="Pfam" id="PF00990">
    <property type="entry name" value="GGDEF"/>
    <property type="match status" value="1"/>
</dbReference>
<evidence type="ECO:0000313" key="4">
    <source>
        <dbReference type="EMBL" id="MBC3937215.1"/>
    </source>
</evidence>
<feature type="domain" description="GGDEF" evidence="3">
    <location>
        <begin position="1"/>
        <end position="71"/>
    </location>
</feature>
<organism evidence="4 5">
    <name type="scientific">Undibacterium rugosum</name>
    <dbReference type="NCBI Taxonomy" id="2762291"/>
    <lineage>
        <taxon>Bacteria</taxon>
        <taxon>Pseudomonadati</taxon>
        <taxon>Pseudomonadota</taxon>
        <taxon>Betaproteobacteria</taxon>
        <taxon>Burkholderiales</taxon>
        <taxon>Oxalobacteraceae</taxon>
        <taxon>Undibacterium</taxon>
    </lineage>
</organism>
<dbReference type="Gene3D" id="3.30.70.270">
    <property type="match status" value="1"/>
</dbReference>
<dbReference type="GO" id="GO:0052621">
    <property type="term" value="F:diguanylate cyclase activity"/>
    <property type="evidence" value="ECO:0007669"/>
    <property type="project" value="UniProtKB-EC"/>
</dbReference>
<evidence type="ECO:0000259" key="3">
    <source>
        <dbReference type="PROSITE" id="PS50887"/>
    </source>
</evidence>
<dbReference type="InterPro" id="IPR029787">
    <property type="entry name" value="Nucleotide_cyclase"/>
</dbReference>
<dbReference type="EC" id="2.7.7.65" evidence="1"/>
<evidence type="ECO:0000256" key="2">
    <source>
        <dbReference type="ARBA" id="ARBA00034247"/>
    </source>
</evidence>
<dbReference type="InterPro" id="IPR000160">
    <property type="entry name" value="GGDEF_dom"/>
</dbReference>
<dbReference type="PROSITE" id="PS50887">
    <property type="entry name" value="GGDEF"/>
    <property type="match status" value="1"/>
</dbReference>
<dbReference type="PANTHER" id="PTHR45138">
    <property type="entry name" value="REGULATORY COMPONENTS OF SENSORY TRANSDUCTION SYSTEM"/>
    <property type="match status" value="1"/>
</dbReference>
<dbReference type="AlphaFoldDB" id="A0A923ICW2"/>
<comment type="catalytic activity">
    <reaction evidence="2">
        <text>2 GTP = 3',3'-c-di-GMP + 2 diphosphate</text>
        <dbReference type="Rhea" id="RHEA:24898"/>
        <dbReference type="ChEBI" id="CHEBI:33019"/>
        <dbReference type="ChEBI" id="CHEBI:37565"/>
        <dbReference type="ChEBI" id="CHEBI:58805"/>
        <dbReference type="EC" id="2.7.7.65"/>
    </reaction>
</comment>
<dbReference type="InterPro" id="IPR043128">
    <property type="entry name" value="Rev_trsase/Diguanyl_cyclase"/>
</dbReference>
<dbReference type="EMBL" id="JACOGG010000038">
    <property type="protein sequence ID" value="MBC3937215.1"/>
    <property type="molecule type" value="Genomic_DNA"/>
</dbReference>
<keyword evidence="5" id="KW-1185">Reference proteome</keyword>
<dbReference type="InterPro" id="IPR050469">
    <property type="entry name" value="Diguanylate_Cyclase"/>
</dbReference>
<protein>
    <recommendedName>
        <fullName evidence="1">diguanylate cyclase</fullName>
        <ecNumber evidence="1">2.7.7.65</ecNumber>
    </recommendedName>
</protein>
<evidence type="ECO:0000256" key="1">
    <source>
        <dbReference type="ARBA" id="ARBA00012528"/>
    </source>
</evidence>
<reference evidence="4" key="1">
    <citation type="submission" date="2020-08" db="EMBL/GenBank/DDBJ databases">
        <title>Novel species isolated from subtropical streams in China.</title>
        <authorList>
            <person name="Lu H."/>
        </authorList>
    </citation>
    <scope>NUCLEOTIDE SEQUENCE</scope>
    <source>
        <strain evidence="4">CY7W</strain>
    </source>
</reference>
<accession>A0A923ICW2</accession>
<dbReference type="Proteomes" id="UP000612361">
    <property type="component" value="Unassembled WGS sequence"/>
</dbReference>
<evidence type="ECO:0000313" key="5">
    <source>
        <dbReference type="Proteomes" id="UP000612361"/>
    </source>
</evidence>
<dbReference type="NCBIfam" id="TIGR00254">
    <property type="entry name" value="GGDEF"/>
    <property type="match status" value="1"/>
</dbReference>
<proteinExistence type="predicted"/>
<sequence length="71" mass="7951">MARLGSEEFVLFMPKTNLLDATHIAERVRRTIDSSEYTSRGLSIHITISLGLVQSFKDSTHAELFELADIA</sequence>
<comment type="caution">
    <text evidence="4">The sequence shown here is derived from an EMBL/GenBank/DDBJ whole genome shotgun (WGS) entry which is preliminary data.</text>
</comment>
<dbReference type="SUPFAM" id="SSF55073">
    <property type="entry name" value="Nucleotide cyclase"/>
    <property type="match status" value="1"/>
</dbReference>